<name>A0A2H0BH30_UNCKA</name>
<evidence type="ECO:0000313" key="3">
    <source>
        <dbReference type="EMBL" id="PIP56975.1"/>
    </source>
</evidence>
<reference evidence="3 4" key="1">
    <citation type="submission" date="2017-09" db="EMBL/GenBank/DDBJ databases">
        <title>Depth-based differentiation of microbial function through sediment-hosted aquifers and enrichment of novel symbionts in the deep terrestrial subsurface.</title>
        <authorList>
            <person name="Probst A.J."/>
            <person name="Ladd B."/>
            <person name="Jarett J.K."/>
            <person name="Geller-Mcgrath D.E."/>
            <person name="Sieber C.M."/>
            <person name="Emerson J.B."/>
            <person name="Anantharaman K."/>
            <person name="Thomas B.C."/>
            <person name="Malmstrom R."/>
            <person name="Stieglmeier M."/>
            <person name="Klingl A."/>
            <person name="Woyke T."/>
            <person name="Ryan C.M."/>
            <person name="Banfield J.F."/>
        </authorList>
    </citation>
    <scope>NUCLEOTIDE SEQUENCE [LARGE SCALE GENOMIC DNA]</scope>
    <source>
        <strain evidence="3">CG22_combo_CG10-13_8_21_14_all_39_12</strain>
    </source>
</reference>
<dbReference type="AlphaFoldDB" id="A0A2H0BH30"/>
<dbReference type="PANTHER" id="PTHR12526">
    <property type="entry name" value="GLYCOSYLTRANSFERASE"/>
    <property type="match status" value="1"/>
</dbReference>
<dbReference type="Gene3D" id="3.40.50.2000">
    <property type="entry name" value="Glycogen Phosphorylase B"/>
    <property type="match status" value="2"/>
</dbReference>
<dbReference type="Pfam" id="PF13439">
    <property type="entry name" value="Glyco_transf_4"/>
    <property type="match status" value="1"/>
</dbReference>
<dbReference type="Proteomes" id="UP000228495">
    <property type="component" value="Unassembled WGS sequence"/>
</dbReference>
<evidence type="ECO:0000313" key="4">
    <source>
        <dbReference type="Proteomes" id="UP000228495"/>
    </source>
</evidence>
<dbReference type="EMBL" id="PCSU01000002">
    <property type="protein sequence ID" value="PIP56975.1"/>
    <property type="molecule type" value="Genomic_DNA"/>
</dbReference>
<feature type="non-terminal residue" evidence="3">
    <location>
        <position position="1"/>
    </location>
</feature>
<dbReference type="Pfam" id="PF00534">
    <property type="entry name" value="Glycos_transf_1"/>
    <property type="match status" value="1"/>
</dbReference>
<accession>A0A2H0BH30</accession>
<dbReference type="CDD" id="cd03801">
    <property type="entry name" value="GT4_PimA-like"/>
    <property type="match status" value="1"/>
</dbReference>
<evidence type="ECO:0000259" key="2">
    <source>
        <dbReference type="Pfam" id="PF13439"/>
    </source>
</evidence>
<gene>
    <name evidence="3" type="ORF">COX05_00200</name>
</gene>
<dbReference type="InterPro" id="IPR028098">
    <property type="entry name" value="Glyco_trans_4-like_N"/>
</dbReference>
<proteinExistence type="predicted"/>
<dbReference type="GO" id="GO:0016757">
    <property type="term" value="F:glycosyltransferase activity"/>
    <property type="evidence" value="ECO:0007669"/>
    <property type="project" value="InterPro"/>
</dbReference>
<organism evidence="3 4">
    <name type="scientific">candidate division WWE3 bacterium CG22_combo_CG10-13_8_21_14_all_39_12</name>
    <dbReference type="NCBI Taxonomy" id="1975094"/>
    <lineage>
        <taxon>Bacteria</taxon>
        <taxon>Katanobacteria</taxon>
    </lineage>
</organism>
<feature type="domain" description="Glycosyl transferase family 1" evidence="1">
    <location>
        <begin position="200"/>
        <end position="363"/>
    </location>
</feature>
<sequence length="387" mass="42698">IMKVAIVYPYPPPIQNQKPVLPEGMTSGGGETYPLSLAKAFASKGIQTDYISGKLQGISASELHLSDYLTVKYLPVYGEQSIMRTFAPKLLPLLVKGKYDLINSNQLPLLFTTAAGIASRLTNARHVVSHHGFAPRFNRKSTVLAYLNSLFVDNVTVQNSVAAQLYEGIIPQRKMVTIQNGLDTSRFHEVKINSSLAKQYDGSFVVGYVGRLLPSKGLDTLVMAVKNLYARDNNIRLILAGTGPFEEYLRGLIERESLSHVVSLVGFVPDEDLNGYYSLFDVFVLPSVYTDVFGNRHTEPEAFGLVLGEAMLCNTPTIATNVGGVPDWIHDGVNGYLVEPSDVTGLTEKISWVMNNPQSDIINKSREVIESKYSIQSMVQKYLELLT</sequence>
<dbReference type="InterPro" id="IPR001296">
    <property type="entry name" value="Glyco_trans_1"/>
</dbReference>
<comment type="caution">
    <text evidence="3">The sequence shown here is derived from an EMBL/GenBank/DDBJ whole genome shotgun (WGS) entry which is preliminary data.</text>
</comment>
<dbReference type="SUPFAM" id="SSF53756">
    <property type="entry name" value="UDP-Glycosyltransferase/glycogen phosphorylase"/>
    <property type="match status" value="1"/>
</dbReference>
<protein>
    <recommendedName>
        <fullName evidence="5">Glycosyl transferase family 1</fullName>
    </recommendedName>
</protein>
<evidence type="ECO:0008006" key="5">
    <source>
        <dbReference type="Google" id="ProtNLM"/>
    </source>
</evidence>
<evidence type="ECO:0000259" key="1">
    <source>
        <dbReference type="Pfam" id="PF00534"/>
    </source>
</evidence>
<feature type="domain" description="Glycosyltransferase subfamily 4-like N-terminal" evidence="2">
    <location>
        <begin position="28"/>
        <end position="186"/>
    </location>
</feature>
<dbReference type="PANTHER" id="PTHR12526:SF637">
    <property type="entry name" value="GLYCOSYLTRANSFERASE EPSF-RELATED"/>
    <property type="match status" value="1"/>
</dbReference>